<dbReference type="RefSeq" id="WP_347324070.1">
    <property type="nucleotide sequence ID" value="NZ_JBCGUH010000002.1"/>
</dbReference>
<evidence type="ECO:0000259" key="9">
    <source>
        <dbReference type="PROSITE" id="PS50929"/>
    </source>
</evidence>
<evidence type="ECO:0000256" key="5">
    <source>
        <dbReference type="ARBA" id="ARBA00022989"/>
    </source>
</evidence>
<dbReference type="InterPro" id="IPR011527">
    <property type="entry name" value="ABC1_TM_dom"/>
</dbReference>
<feature type="transmembrane region" description="Helical" evidence="7">
    <location>
        <begin position="139"/>
        <end position="156"/>
    </location>
</feature>
<dbReference type="CDD" id="cd18584">
    <property type="entry name" value="ABC_6TM_AarD_CydD"/>
    <property type="match status" value="1"/>
</dbReference>
<feature type="transmembrane region" description="Helical" evidence="7">
    <location>
        <begin position="162"/>
        <end position="180"/>
    </location>
</feature>
<dbReference type="InterPro" id="IPR036640">
    <property type="entry name" value="ABC1_TM_sf"/>
</dbReference>
<dbReference type="PROSITE" id="PS50929">
    <property type="entry name" value="ABC_TM1F"/>
    <property type="match status" value="1"/>
</dbReference>
<dbReference type="GO" id="GO:0005524">
    <property type="term" value="F:ATP binding"/>
    <property type="evidence" value="ECO:0007669"/>
    <property type="project" value="UniProtKB-KW"/>
</dbReference>
<dbReference type="EMBL" id="JBHUEH010000032">
    <property type="protein sequence ID" value="MFD1887630.1"/>
    <property type="molecule type" value="Genomic_DNA"/>
</dbReference>
<dbReference type="PANTHER" id="PTHR24221:SF590">
    <property type="entry name" value="COMPONENT LINKED WITH THE ASSEMBLY OF CYTOCHROME' TRANSPORT TRANSMEMBRANE ATP-BINDING PROTEIN ABC TRANSPORTER CYDD-RELATED"/>
    <property type="match status" value="1"/>
</dbReference>
<sequence length="674" mass="73200">MKPKAGLLHDLMQTQKKRTGWIRLLSIGLGIMTILQAVLLAQAVQQVFVESAPARVWIPGIATLLIVILMRTWIAYSNGAIGLRIAADAKRTLRARCLRWLTAQPLLLARQGQTGSKISVAMDAVDETDAYFSQYTPKMIEASIIPLMILVVVFVLHIPSGLILLFTAPFIPLFMALIGIQTRQKSEEKFQQLAQFSGTFLDSVQGLLTLKLFGRARTQEQRIEHHSLSYRDSTMGILKVAFMNTFALETIVMLGIGIVALELALQLVVFKTMHFHTAFLILLLVPEFYNMLKNVGTAFHGGRTSLGAIRTIEALLADENVAASSTKKEATAEQTAINKDVAVVSSNAASIAKDLAASTHCDASFTSKDLATPTHCDASFTSKDLATPESSNASNTNFVVSNDIISMTSKNCSTSHSSNLSSQKNASPVIAWHNLSFRYGGDEGTFELHAGSLSIPYGAKVAIVGRSGAGKTTLLHLLAGLLKPSSGDIRFNNQPLTPDQETNWLGQISYITQHPYIFAGTLAENMAIATEREVTRTEIDAAAQAAGLSALIAELENGDDTIVGEGGRGLSGGERQRLALARAFLKQPSVLFFDEPTTGLDLHTEQILLESMKKLSQQATVITIAHRLHTIRDADLILFVEAGTLIASGTHDQLLHTVPQYKAMVRTQRQEVLV</sequence>
<dbReference type="SUPFAM" id="SSF52540">
    <property type="entry name" value="P-loop containing nucleoside triphosphate hydrolases"/>
    <property type="match status" value="1"/>
</dbReference>
<feature type="transmembrane region" description="Helical" evidence="7">
    <location>
        <begin position="21"/>
        <end position="44"/>
    </location>
</feature>
<dbReference type="SMART" id="SM00382">
    <property type="entry name" value="AAA"/>
    <property type="match status" value="1"/>
</dbReference>
<organism evidence="10 11">
    <name type="scientific">Paenibacillus wenxiniae</name>
    <dbReference type="NCBI Taxonomy" id="1636843"/>
    <lineage>
        <taxon>Bacteria</taxon>
        <taxon>Bacillati</taxon>
        <taxon>Bacillota</taxon>
        <taxon>Bacilli</taxon>
        <taxon>Bacillales</taxon>
        <taxon>Paenibacillaceae</taxon>
        <taxon>Paenibacillus</taxon>
    </lineage>
</organism>
<keyword evidence="5 7" id="KW-1133">Transmembrane helix</keyword>
<dbReference type="Gene3D" id="1.20.1560.10">
    <property type="entry name" value="ABC transporter type 1, transmembrane domain"/>
    <property type="match status" value="1"/>
</dbReference>
<gene>
    <name evidence="10" type="ORF">ACFSC9_19315</name>
</gene>
<dbReference type="InterPro" id="IPR039421">
    <property type="entry name" value="Type_1_exporter"/>
</dbReference>
<comment type="caution">
    <text evidence="10">The sequence shown here is derived from an EMBL/GenBank/DDBJ whole genome shotgun (WGS) entry which is preliminary data.</text>
</comment>
<reference evidence="11" key="1">
    <citation type="journal article" date="2019" name="Int. J. Syst. Evol. Microbiol.">
        <title>The Global Catalogue of Microorganisms (GCM) 10K type strain sequencing project: providing services to taxonomists for standard genome sequencing and annotation.</title>
        <authorList>
            <consortium name="The Broad Institute Genomics Platform"/>
            <consortium name="The Broad Institute Genome Sequencing Center for Infectious Disease"/>
            <person name="Wu L."/>
            <person name="Ma J."/>
        </authorList>
    </citation>
    <scope>NUCLEOTIDE SEQUENCE [LARGE SCALE GENOMIC DNA]</scope>
    <source>
        <strain evidence="11">CCUG 54950</strain>
    </source>
</reference>
<keyword evidence="11" id="KW-1185">Reference proteome</keyword>
<dbReference type="Proteomes" id="UP001597233">
    <property type="component" value="Unassembled WGS sequence"/>
</dbReference>
<dbReference type="InterPro" id="IPR003593">
    <property type="entry name" value="AAA+_ATPase"/>
</dbReference>
<evidence type="ECO:0000256" key="6">
    <source>
        <dbReference type="ARBA" id="ARBA00023136"/>
    </source>
</evidence>
<dbReference type="Pfam" id="PF00005">
    <property type="entry name" value="ABC_tran"/>
    <property type="match status" value="1"/>
</dbReference>
<dbReference type="PROSITE" id="PS00211">
    <property type="entry name" value="ABC_TRANSPORTER_1"/>
    <property type="match status" value="1"/>
</dbReference>
<evidence type="ECO:0000256" key="4">
    <source>
        <dbReference type="ARBA" id="ARBA00022840"/>
    </source>
</evidence>
<feature type="domain" description="ABC transmembrane type-1" evidence="9">
    <location>
        <begin position="24"/>
        <end position="304"/>
    </location>
</feature>
<protein>
    <submittedName>
        <fullName evidence="10">ABC transporter ATP-binding protein/permease</fullName>
    </submittedName>
</protein>
<evidence type="ECO:0000313" key="11">
    <source>
        <dbReference type="Proteomes" id="UP001597233"/>
    </source>
</evidence>
<dbReference type="InterPro" id="IPR003439">
    <property type="entry name" value="ABC_transporter-like_ATP-bd"/>
</dbReference>
<keyword evidence="4 10" id="KW-0067">ATP-binding</keyword>
<accession>A0ABW4RNL4</accession>
<dbReference type="InterPro" id="IPR017871">
    <property type="entry name" value="ABC_transporter-like_CS"/>
</dbReference>
<keyword evidence="6 7" id="KW-0472">Membrane</keyword>
<feature type="transmembrane region" description="Helical" evidence="7">
    <location>
        <begin position="56"/>
        <end position="74"/>
    </location>
</feature>
<dbReference type="InterPro" id="IPR027417">
    <property type="entry name" value="P-loop_NTPase"/>
</dbReference>
<feature type="transmembrane region" description="Helical" evidence="7">
    <location>
        <begin position="240"/>
        <end position="261"/>
    </location>
</feature>
<evidence type="ECO:0000259" key="8">
    <source>
        <dbReference type="PROSITE" id="PS50893"/>
    </source>
</evidence>
<evidence type="ECO:0000256" key="2">
    <source>
        <dbReference type="ARBA" id="ARBA00022692"/>
    </source>
</evidence>
<evidence type="ECO:0000256" key="7">
    <source>
        <dbReference type="SAM" id="Phobius"/>
    </source>
</evidence>
<feature type="domain" description="ABC transporter" evidence="8">
    <location>
        <begin position="430"/>
        <end position="667"/>
    </location>
</feature>
<proteinExistence type="predicted"/>
<keyword evidence="3" id="KW-0547">Nucleotide-binding</keyword>
<evidence type="ECO:0000313" key="10">
    <source>
        <dbReference type="EMBL" id="MFD1887630.1"/>
    </source>
</evidence>
<evidence type="ECO:0000256" key="1">
    <source>
        <dbReference type="ARBA" id="ARBA00004651"/>
    </source>
</evidence>
<dbReference type="PROSITE" id="PS50893">
    <property type="entry name" value="ABC_TRANSPORTER_2"/>
    <property type="match status" value="1"/>
</dbReference>
<dbReference type="Pfam" id="PF00664">
    <property type="entry name" value="ABC_membrane"/>
    <property type="match status" value="1"/>
</dbReference>
<evidence type="ECO:0000256" key="3">
    <source>
        <dbReference type="ARBA" id="ARBA00022741"/>
    </source>
</evidence>
<dbReference type="Gene3D" id="3.40.50.300">
    <property type="entry name" value="P-loop containing nucleotide triphosphate hydrolases"/>
    <property type="match status" value="1"/>
</dbReference>
<dbReference type="PANTHER" id="PTHR24221">
    <property type="entry name" value="ATP-BINDING CASSETTE SUB-FAMILY B"/>
    <property type="match status" value="1"/>
</dbReference>
<dbReference type="SUPFAM" id="SSF90123">
    <property type="entry name" value="ABC transporter transmembrane region"/>
    <property type="match status" value="1"/>
</dbReference>
<keyword evidence="2 7" id="KW-0812">Transmembrane</keyword>
<comment type="subcellular location">
    <subcellularLocation>
        <location evidence="1">Cell membrane</location>
        <topology evidence="1">Multi-pass membrane protein</topology>
    </subcellularLocation>
</comment>
<name>A0ABW4RNL4_9BACL</name>